<sequence length="397" mass="42495">MNKNIIYICLLTGLLAACSKSDDYKEKFISNGGEIIYVGKVDSLRIKSGNRRVLVNALISPDPKVTFCRIYWDNKADSVSVPIAHSGKGDTLNRILTGLQEGRHTFEVVTFDASGNRSVTVTASGAVYGERYEASLSNRPVLSGELLPSGNTSIVWGEFDLSSGARASVVSYTKTDGSTATVTSPVEQMTTTLPSYKSGSKYNYRTVYLPDSASIDTFYTAWQSMGVKFEITSQYVKNAGPDFKNSAGGNDRWRTPADWVTNADVRNANGIGGLDAGSWLPSVALSMEAGWGLPAVNNGKIYQTLTLPAGKYSLEVLTGDCSDAGEKYLVVAKGAGLADIAQVASGSLVYKSLVKNTTNAVSFELTTAGEITIGAQAKLPDTGTFFKIFNVKLYSMP</sequence>
<accession>A0A917ILU3</accession>
<evidence type="ECO:0000259" key="1">
    <source>
        <dbReference type="Pfam" id="PF16405"/>
    </source>
</evidence>
<dbReference type="InterPro" id="IPR032181">
    <property type="entry name" value="DUF5013"/>
</dbReference>
<dbReference type="Pfam" id="PF16405">
    <property type="entry name" value="DUF5013"/>
    <property type="match status" value="1"/>
</dbReference>
<evidence type="ECO:0000313" key="3">
    <source>
        <dbReference type="Proteomes" id="UP000627292"/>
    </source>
</evidence>
<feature type="domain" description="DUF5013" evidence="1">
    <location>
        <begin position="237"/>
        <end position="374"/>
    </location>
</feature>
<reference evidence="2" key="1">
    <citation type="journal article" date="2014" name="Int. J. Syst. Evol. Microbiol.">
        <title>Complete genome sequence of Corynebacterium casei LMG S-19264T (=DSM 44701T), isolated from a smear-ripened cheese.</title>
        <authorList>
            <consortium name="US DOE Joint Genome Institute (JGI-PGF)"/>
            <person name="Walter F."/>
            <person name="Albersmeier A."/>
            <person name="Kalinowski J."/>
            <person name="Ruckert C."/>
        </authorList>
    </citation>
    <scope>NUCLEOTIDE SEQUENCE</scope>
    <source>
        <strain evidence="2">CGMCC 1.15290</strain>
    </source>
</reference>
<dbReference type="RefSeq" id="WP_188949759.1">
    <property type="nucleotide sequence ID" value="NZ_BMIB01000001.1"/>
</dbReference>
<dbReference type="Pfam" id="PF16389">
    <property type="entry name" value="DUF4998"/>
    <property type="match status" value="1"/>
</dbReference>
<dbReference type="PROSITE" id="PS51257">
    <property type="entry name" value="PROKAR_LIPOPROTEIN"/>
    <property type="match status" value="1"/>
</dbReference>
<dbReference type="EMBL" id="BMIB01000001">
    <property type="protein sequence ID" value="GGH57244.1"/>
    <property type="molecule type" value="Genomic_DNA"/>
</dbReference>
<organism evidence="2 3">
    <name type="scientific">Filimonas zeae</name>
    <dbReference type="NCBI Taxonomy" id="1737353"/>
    <lineage>
        <taxon>Bacteria</taxon>
        <taxon>Pseudomonadati</taxon>
        <taxon>Bacteroidota</taxon>
        <taxon>Chitinophagia</taxon>
        <taxon>Chitinophagales</taxon>
        <taxon>Chitinophagaceae</taxon>
        <taxon>Filimonas</taxon>
    </lineage>
</organism>
<name>A0A917ILU3_9BACT</name>
<keyword evidence="3" id="KW-1185">Reference proteome</keyword>
<evidence type="ECO:0000313" key="2">
    <source>
        <dbReference type="EMBL" id="GGH57244.1"/>
    </source>
</evidence>
<reference evidence="2" key="2">
    <citation type="submission" date="2020-09" db="EMBL/GenBank/DDBJ databases">
        <authorList>
            <person name="Sun Q."/>
            <person name="Zhou Y."/>
        </authorList>
    </citation>
    <scope>NUCLEOTIDE SEQUENCE</scope>
    <source>
        <strain evidence="2">CGMCC 1.15290</strain>
    </source>
</reference>
<protein>
    <recommendedName>
        <fullName evidence="1">DUF5013 domain-containing protein</fullName>
    </recommendedName>
</protein>
<comment type="caution">
    <text evidence="2">The sequence shown here is derived from an EMBL/GenBank/DDBJ whole genome shotgun (WGS) entry which is preliminary data.</text>
</comment>
<gene>
    <name evidence="2" type="ORF">GCM10011379_01720</name>
</gene>
<dbReference type="Proteomes" id="UP000627292">
    <property type="component" value="Unassembled WGS sequence"/>
</dbReference>
<proteinExistence type="predicted"/>
<dbReference type="AlphaFoldDB" id="A0A917ILU3"/>